<evidence type="ECO:0000256" key="2">
    <source>
        <dbReference type="ARBA" id="ARBA00022833"/>
    </source>
</evidence>
<evidence type="ECO:0000256" key="4">
    <source>
        <dbReference type="ARBA" id="ARBA00023186"/>
    </source>
</evidence>
<keyword evidence="5" id="KW-0676">Redox-active center</keyword>
<accession>A0A2A2IA03</accession>
<evidence type="ECO:0000256" key="3">
    <source>
        <dbReference type="ARBA" id="ARBA00023157"/>
    </source>
</evidence>
<dbReference type="SUPFAM" id="SSF64397">
    <property type="entry name" value="Hsp33 domain"/>
    <property type="match status" value="1"/>
</dbReference>
<dbReference type="Pfam" id="PF01430">
    <property type="entry name" value="HSP33"/>
    <property type="match status" value="1"/>
</dbReference>
<dbReference type="Proteomes" id="UP000218887">
    <property type="component" value="Unassembled WGS sequence"/>
</dbReference>
<dbReference type="InterPro" id="IPR016153">
    <property type="entry name" value="Heat_shock_Hsp33_N"/>
</dbReference>
<evidence type="ECO:0000256" key="5">
    <source>
        <dbReference type="ARBA" id="ARBA00023284"/>
    </source>
</evidence>
<keyword evidence="4" id="KW-0143">Chaperone</keyword>
<dbReference type="AlphaFoldDB" id="A0A2A2IA03"/>
<name>A0A2A2IA03_9BACI</name>
<dbReference type="GO" id="GO:0044183">
    <property type="term" value="F:protein folding chaperone"/>
    <property type="evidence" value="ECO:0007669"/>
    <property type="project" value="TreeGrafter"/>
</dbReference>
<dbReference type="InterPro" id="IPR016154">
    <property type="entry name" value="Heat_shock_Hsp33_C"/>
</dbReference>
<reference evidence="6 7" key="1">
    <citation type="submission" date="2017-08" db="EMBL/GenBank/DDBJ databases">
        <title>Virgibacillus indicus sp. nov. and Virgibacillus profoundi sp. nov, two moderately halophilic bacteria isolated from marine sediment by using the Microfluidic Streak Plate.</title>
        <authorList>
            <person name="Xu B."/>
            <person name="Hu B."/>
            <person name="Wang J."/>
            <person name="Zhu Y."/>
            <person name="Huang L."/>
            <person name="Du W."/>
            <person name="Huang Y."/>
        </authorList>
    </citation>
    <scope>NUCLEOTIDE SEQUENCE [LARGE SCALE GENOMIC DNA]</scope>
    <source>
        <strain evidence="6 7">IO3-P3-H5</strain>
    </source>
</reference>
<keyword evidence="7" id="KW-1185">Reference proteome</keyword>
<evidence type="ECO:0000256" key="1">
    <source>
        <dbReference type="ARBA" id="ARBA00022490"/>
    </source>
</evidence>
<keyword evidence="2" id="KW-0862">Zinc</keyword>
<dbReference type="OrthoDB" id="9776534at2"/>
<organism evidence="6 7">
    <name type="scientific">Virgibacillus profundi</name>
    <dbReference type="NCBI Taxonomy" id="2024555"/>
    <lineage>
        <taxon>Bacteria</taxon>
        <taxon>Bacillati</taxon>
        <taxon>Bacillota</taxon>
        <taxon>Bacilli</taxon>
        <taxon>Bacillales</taxon>
        <taxon>Bacillaceae</taxon>
        <taxon>Virgibacillus</taxon>
    </lineage>
</organism>
<dbReference type="EMBL" id="NPOA01000016">
    <property type="protein sequence ID" value="PAV27950.1"/>
    <property type="molecule type" value="Genomic_DNA"/>
</dbReference>
<evidence type="ECO:0008006" key="8">
    <source>
        <dbReference type="Google" id="ProtNLM"/>
    </source>
</evidence>
<evidence type="ECO:0000313" key="6">
    <source>
        <dbReference type="EMBL" id="PAV27950.1"/>
    </source>
</evidence>
<dbReference type="GO" id="GO:0051082">
    <property type="term" value="F:unfolded protein binding"/>
    <property type="evidence" value="ECO:0007669"/>
    <property type="project" value="InterPro"/>
</dbReference>
<gene>
    <name evidence="6" type="ORF">CIL05_18950</name>
</gene>
<dbReference type="PIRSF" id="PIRSF005261">
    <property type="entry name" value="Heat_shock_Hsp33"/>
    <property type="match status" value="1"/>
</dbReference>
<protein>
    <recommendedName>
        <fullName evidence="8">Hsp33 family molecular chaperone HslO</fullName>
    </recommendedName>
</protein>
<dbReference type="Gene3D" id="3.55.30.10">
    <property type="entry name" value="Hsp33 domain"/>
    <property type="match status" value="1"/>
</dbReference>
<dbReference type="PANTHER" id="PTHR30111">
    <property type="entry name" value="33 KDA CHAPERONIN"/>
    <property type="match status" value="1"/>
</dbReference>
<dbReference type="Gene3D" id="3.90.1280.10">
    <property type="entry name" value="HSP33 redox switch-like"/>
    <property type="match status" value="1"/>
</dbReference>
<dbReference type="PANTHER" id="PTHR30111:SF1">
    <property type="entry name" value="33 KDA CHAPERONIN"/>
    <property type="match status" value="1"/>
</dbReference>
<keyword evidence="1" id="KW-0963">Cytoplasm</keyword>
<dbReference type="InterPro" id="IPR000397">
    <property type="entry name" value="Heat_shock_Hsp33"/>
</dbReference>
<sequence>MKLTIIKIVERKNIMENTIVRTLIFNKQVRLFFVDNTKLINEILNLNKETNKVLKLTLGKTLSVVSLISGTLKGDQRISLQLTMSDPKYKVFADADAKGNVRGYLNGELLKAPFDGSLGKLIGHKGTIRMIKGSHMNQFTGITDMPYGNIADDIAHYFIQSEQTQTYIGANIRFGNDNQLLFSNAVFAQLLPGAPPGLIDEVRQVFNKNQKLLNNSSVDNMEEKLSKLFTDVHVIGYSPVQFFCGCSKEMFYGMLHSLSKNDLKQAINNKEPIETGCQICGRTYSFEQSEVQELL</sequence>
<dbReference type="GO" id="GO:0042026">
    <property type="term" value="P:protein refolding"/>
    <property type="evidence" value="ECO:0007669"/>
    <property type="project" value="TreeGrafter"/>
</dbReference>
<dbReference type="SUPFAM" id="SSF118352">
    <property type="entry name" value="HSP33 redox switch-like"/>
    <property type="match status" value="1"/>
</dbReference>
<dbReference type="GO" id="GO:0005737">
    <property type="term" value="C:cytoplasm"/>
    <property type="evidence" value="ECO:0007669"/>
    <property type="project" value="InterPro"/>
</dbReference>
<evidence type="ECO:0000313" key="7">
    <source>
        <dbReference type="Proteomes" id="UP000218887"/>
    </source>
</evidence>
<keyword evidence="3" id="KW-1015">Disulfide bond</keyword>
<comment type="caution">
    <text evidence="6">The sequence shown here is derived from an EMBL/GenBank/DDBJ whole genome shotgun (WGS) entry which is preliminary data.</text>
</comment>
<proteinExistence type="predicted"/>